<name>Q2S7N6_HAHCH</name>
<dbReference type="AlphaFoldDB" id="Q2S7N6"/>
<reference evidence="1 2" key="1">
    <citation type="journal article" date="2005" name="Nucleic Acids Res.">
        <title>Genomic blueprint of Hahella chejuensis, a marine microbe producing an algicidal agent.</title>
        <authorList>
            <person name="Jeong H."/>
            <person name="Yim J.H."/>
            <person name="Lee C."/>
            <person name="Choi S.-H."/>
            <person name="Park Y.K."/>
            <person name="Yoon S.H."/>
            <person name="Hur C.-G."/>
            <person name="Kang H.-Y."/>
            <person name="Kim D."/>
            <person name="Lee H.H."/>
            <person name="Park K.H."/>
            <person name="Park S.-H."/>
            <person name="Park H.-S."/>
            <person name="Lee H.K."/>
            <person name="Oh T.K."/>
            <person name="Kim J.F."/>
        </authorList>
    </citation>
    <scope>NUCLEOTIDE SEQUENCE [LARGE SCALE GENOMIC DNA]</scope>
    <source>
        <strain evidence="1 2">KCTC 2396</strain>
    </source>
</reference>
<dbReference type="RefSeq" id="WP_011400390.1">
    <property type="nucleotide sequence ID" value="NC_007645.1"/>
</dbReference>
<dbReference type="EMBL" id="CP000155">
    <property type="protein sequence ID" value="ABC33338.1"/>
    <property type="molecule type" value="Genomic_DNA"/>
</dbReference>
<dbReference type="KEGG" id="hch:HCH_06711"/>
<dbReference type="STRING" id="349521.HCH_06711"/>
<evidence type="ECO:0000313" key="2">
    <source>
        <dbReference type="Proteomes" id="UP000000238"/>
    </source>
</evidence>
<evidence type="ECO:0000313" key="1">
    <source>
        <dbReference type="EMBL" id="ABC33338.1"/>
    </source>
</evidence>
<dbReference type="OrthoDB" id="7572916at2"/>
<organism evidence="1 2">
    <name type="scientific">Hahella chejuensis (strain KCTC 2396)</name>
    <dbReference type="NCBI Taxonomy" id="349521"/>
    <lineage>
        <taxon>Bacteria</taxon>
        <taxon>Pseudomonadati</taxon>
        <taxon>Pseudomonadota</taxon>
        <taxon>Gammaproteobacteria</taxon>
        <taxon>Oceanospirillales</taxon>
        <taxon>Hahellaceae</taxon>
        <taxon>Hahella</taxon>
    </lineage>
</organism>
<accession>Q2S7N6</accession>
<dbReference type="Proteomes" id="UP000000238">
    <property type="component" value="Chromosome"/>
</dbReference>
<dbReference type="eggNOG" id="ENOG5031V9F">
    <property type="taxonomic scope" value="Bacteria"/>
</dbReference>
<protein>
    <submittedName>
        <fullName evidence="1">Uncharacterized protein</fullName>
    </submittedName>
</protein>
<dbReference type="HOGENOM" id="CLU_784736_0_0_6"/>
<keyword evidence="2" id="KW-1185">Reference proteome</keyword>
<gene>
    <name evidence="1" type="ordered locus">HCH_06711</name>
</gene>
<sequence length="393" mass="42787">MLNISKRGALRSYYRPVQSLILSACLASIFAPAPAYAEGGLADIYERIEMLRVTHELCKEADITTVNESAFQQWETRNKVAQIDAIVSQGAANSQKVADLLASARNKLRRSLEGKLPKLCLSLAGALRSEEFNLPLKYPDFYRSLENSPQQAKATPTSAENKRGNGGAHVSLISADMAKYGKSGAGPDWDEVEKVVLISSSNGFSPIFKPQLLFSNGDLYRDFDLALEDLNMEASRRVRPRAWGTWKEQGDGYVFSIPGDDPRKISRVYPVWPADKDAKLDGTWKAGSTMVMPSADLGMMDVIASAQTITFTRDGRFELNRSSGGSVTSGGAGVSSYANAGAAGKYRLSGYAITLQFNDGRAERVSFYHFDSKGEKSSTVVGIAGVTFIKQDD</sequence>
<proteinExistence type="predicted"/>